<dbReference type="InterPro" id="IPR042178">
    <property type="entry name" value="Serpin_sf_1"/>
</dbReference>
<dbReference type="CDD" id="cd19590">
    <property type="entry name" value="serpin_thermopin-like"/>
    <property type="match status" value="1"/>
</dbReference>
<dbReference type="PROSITE" id="PS00284">
    <property type="entry name" value="SERPIN"/>
    <property type="match status" value="1"/>
</dbReference>
<keyword evidence="2" id="KW-0732">Signal</keyword>
<evidence type="ECO:0000256" key="2">
    <source>
        <dbReference type="SAM" id="SignalP"/>
    </source>
</evidence>
<feature type="signal peptide" evidence="2">
    <location>
        <begin position="1"/>
        <end position="24"/>
    </location>
</feature>
<evidence type="ECO:0000259" key="3">
    <source>
        <dbReference type="SMART" id="SM00093"/>
    </source>
</evidence>
<evidence type="ECO:0000256" key="1">
    <source>
        <dbReference type="RuleBase" id="RU000411"/>
    </source>
</evidence>
<dbReference type="InterPro" id="IPR036186">
    <property type="entry name" value="Serpin_sf"/>
</dbReference>
<dbReference type="Gene3D" id="2.30.39.10">
    <property type="entry name" value="Alpha-1-antitrypsin, domain 1"/>
    <property type="match status" value="1"/>
</dbReference>
<evidence type="ECO:0000313" key="4">
    <source>
        <dbReference type="EMBL" id="GAA2043536.1"/>
    </source>
</evidence>
<dbReference type="PANTHER" id="PTHR11461:SF211">
    <property type="entry name" value="GH10112P-RELATED"/>
    <property type="match status" value="1"/>
</dbReference>
<feature type="domain" description="Serpin" evidence="3">
    <location>
        <begin position="59"/>
        <end position="422"/>
    </location>
</feature>
<feature type="chain" id="PRO_5045548688" evidence="2">
    <location>
        <begin position="25"/>
        <end position="424"/>
    </location>
</feature>
<protein>
    <submittedName>
        <fullName evidence="4">Serpin family protein</fullName>
    </submittedName>
</protein>
<name>A0ABP5GFF7_9ACTN</name>
<organism evidence="4 5">
    <name type="scientific">Catenulispora yoronensis</name>
    <dbReference type="NCBI Taxonomy" id="450799"/>
    <lineage>
        <taxon>Bacteria</taxon>
        <taxon>Bacillati</taxon>
        <taxon>Actinomycetota</taxon>
        <taxon>Actinomycetes</taxon>
        <taxon>Catenulisporales</taxon>
        <taxon>Catenulisporaceae</taxon>
        <taxon>Catenulispora</taxon>
    </lineage>
</organism>
<keyword evidence="5" id="KW-1185">Reference proteome</keyword>
<comment type="similarity">
    <text evidence="1">Belongs to the serpin family.</text>
</comment>
<dbReference type="Proteomes" id="UP001500751">
    <property type="component" value="Unassembled WGS sequence"/>
</dbReference>
<dbReference type="RefSeq" id="WP_344668407.1">
    <property type="nucleotide sequence ID" value="NZ_BAAAQN010000035.1"/>
</dbReference>
<dbReference type="PROSITE" id="PS51257">
    <property type="entry name" value="PROKAR_LIPOPROTEIN"/>
    <property type="match status" value="1"/>
</dbReference>
<dbReference type="InterPro" id="IPR023796">
    <property type="entry name" value="Serpin_dom"/>
</dbReference>
<dbReference type="SMART" id="SM00093">
    <property type="entry name" value="SERPIN"/>
    <property type="match status" value="1"/>
</dbReference>
<sequence>MARKQIALIAAASLVALTACSSGAGKPKDSALVRVDAERATVPPTALTAAATSANAFGVDVFQAVTDGKSGNVMVSPTSLATVLAMLLPGAKGQTAAEMAKTLHTTLPADQFANALGALNAATVQRVLADKADLQQFDSAWTQQGYDLQQPYLKTLASAFDTGMHEVDFAGSPEAARQTINKAVQDQTNGLIKDLFGPGSLDPSTRLALTDALYFKAKWAETFKKGGTTDVPFHLPDGGTPAVPTMSQFHGFGYAEDTGWQYVELPYEQDHLAMDVVLPAAGTFDSFRKGLTAEKLAAMAGSASEADVDLRLPKFTFDTSLQLKEALAALGMTSVFDASTADLSGIPAKPEPLSVGTVVQKTHVAVDEDGTTAAAASGVSIAAGAARATTKPVTMHVDRPFLFLIRDTVSGQILFLGQVTDPRG</sequence>
<dbReference type="PANTHER" id="PTHR11461">
    <property type="entry name" value="SERINE PROTEASE INHIBITOR, SERPIN"/>
    <property type="match status" value="1"/>
</dbReference>
<dbReference type="Pfam" id="PF00079">
    <property type="entry name" value="Serpin"/>
    <property type="match status" value="1"/>
</dbReference>
<gene>
    <name evidence="4" type="ORF">GCM10009839_53470</name>
</gene>
<dbReference type="InterPro" id="IPR023795">
    <property type="entry name" value="Serpin_CS"/>
</dbReference>
<proteinExistence type="inferred from homology"/>
<dbReference type="InterPro" id="IPR000215">
    <property type="entry name" value="Serpin_fam"/>
</dbReference>
<comment type="caution">
    <text evidence="4">The sequence shown here is derived from an EMBL/GenBank/DDBJ whole genome shotgun (WGS) entry which is preliminary data.</text>
</comment>
<accession>A0ABP5GFF7</accession>
<dbReference type="SUPFAM" id="SSF56574">
    <property type="entry name" value="Serpins"/>
    <property type="match status" value="1"/>
</dbReference>
<dbReference type="Gene3D" id="3.30.497.10">
    <property type="entry name" value="Antithrombin, subunit I, domain 2"/>
    <property type="match status" value="1"/>
</dbReference>
<evidence type="ECO:0000313" key="5">
    <source>
        <dbReference type="Proteomes" id="UP001500751"/>
    </source>
</evidence>
<dbReference type="EMBL" id="BAAAQN010000035">
    <property type="protein sequence ID" value="GAA2043536.1"/>
    <property type="molecule type" value="Genomic_DNA"/>
</dbReference>
<dbReference type="InterPro" id="IPR042185">
    <property type="entry name" value="Serpin_sf_2"/>
</dbReference>
<reference evidence="5" key="1">
    <citation type="journal article" date="2019" name="Int. J. Syst. Evol. Microbiol.">
        <title>The Global Catalogue of Microorganisms (GCM) 10K type strain sequencing project: providing services to taxonomists for standard genome sequencing and annotation.</title>
        <authorList>
            <consortium name="The Broad Institute Genomics Platform"/>
            <consortium name="The Broad Institute Genome Sequencing Center for Infectious Disease"/>
            <person name="Wu L."/>
            <person name="Ma J."/>
        </authorList>
    </citation>
    <scope>NUCLEOTIDE SEQUENCE [LARGE SCALE GENOMIC DNA]</scope>
    <source>
        <strain evidence="5">JCM 16014</strain>
    </source>
</reference>